<dbReference type="Proteomes" id="UP000095409">
    <property type="component" value="Unassembled WGS sequence"/>
</dbReference>
<name>A0A173WED4_9FIRM</name>
<evidence type="ECO:0000256" key="1">
    <source>
        <dbReference type="ARBA" id="ARBA00004236"/>
    </source>
</evidence>
<evidence type="ECO:0000256" key="6">
    <source>
        <dbReference type="SAM" id="Phobius"/>
    </source>
</evidence>
<evidence type="ECO:0000256" key="3">
    <source>
        <dbReference type="ARBA" id="ARBA00022692"/>
    </source>
</evidence>
<proteinExistence type="predicted"/>
<gene>
    <name evidence="8" type="ORF">ERS852394_00027</name>
</gene>
<dbReference type="GO" id="GO:0005886">
    <property type="term" value="C:plasma membrane"/>
    <property type="evidence" value="ECO:0007669"/>
    <property type="project" value="UniProtKB-SubCell"/>
</dbReference>
<keyword evidence="5 6" id="KW-0472">Membrane</keyword>
<organism evidence="8 9">
    <name type="scientific">Blautia obeum</name>
    <dbReference type="NCBI Taxonomy" id="40520"/>
    <lineage>
        <taxon>Bacteria</taxon>
        <taxon>Bacillati</taxon>
        <taxon>Bacillota</taxon>
        <taxon>Clostridia</taxon>
        <taxon>Lachnospirales</taxon>
        <taxon>Lachnospiraceae</taxon>
        <taxon>Blautia</taxon>
    </lineage>
</organism>
<evidence type="ECO:0000256" key="7">
    <source>
        <dbReference type="SAM" id="SignalP"/>
    </source>
</evidence>
<evidence type="ECO:0000256" key="2">
    <source>
        <dbReference type="ARBA" id="ARBA00022475"/>
    </source>
</evidence>
<reference evidence="8 9" key="1">
    <citation type="submission" date="2015-09" db="EMBL/GenBank/DDBJ databases">
        <authorList>
            <consortium name="Pathogen Informatics"/>
        </authorList>
    </citation>
    <scope>NUCLEOTIDE SEQUENCE [LARGE SCALE GENOMIC DNA]</scope>
    <source>
        <strain evidence="8 9">2789STDY5608837</strain>
    </source>
</reference>
<dbReference type="EMBL" id="CYZD01000001">
    <property type="protein sequence ID" value="CUN36498.1"/>
    <property type="molecule type" value="Genomic_DNA"/>
</dbReference>
<feature type="chain" id="PRO_5008014571" evidence="7">
    <location>
        <begin position="32"/>
        <end position="248"/>
    </location>
</feature>
<dbReference type="GO" id="GO:0015081">
    <property type="term" value="F:sodium ion transmembrane transporter activity"/>
    <property type="evidence" value="ECO:0007669"/>
    <property type="project" value="InterPro"/>
</dbReference>
<dbReference type="Pfam" id="PF04277">
    <property type="entry name" value="OAD_gamma"/>
    <property type="match status" value="1"/>
</dbReference>
<evidence type="ECO:0000256" key="4">
    <source>
        <dbReference type="ARBA" id="ARBA00022989"/>
    </source>
</evidence>
<feature type="signal peptide" evidence="7">
    <location>
        <begin position="1"/>
        <end position="31"/>
    </location>
</feature>
<dbReference type="RefSeq" id="WP_022388818.1">
    <property type="nucleotide sequence ID" value="NZ_CYZD01000001.1"/>
</dbReference>
<dbReference type="InterPro" id="IPR005899">
    <property type="entry name" value="Na_pump_deCOase"/>
</dbReference>
<protein>
    <submittedName>
        <fullName evidence="8">Na+-transporting methylmalonyl-CoA/oxaloacetate decarboxylase, gamma subunit</fullName>
    </submittedName>
</protein>
<evidence type="ECO:0000313" key="9">
    <source>
        <dbReference type="Proteomes" id="UP000095409"/>
    </source>
</evidence>
<sequence>MNQMFKKASSVFTAIVCAASITFSGASLVLADGEIDEQTKTTIETTAEGLTNTIIPLTEDEIAAYMESGDAFTENAMTAWDSAREDLGDLKKAGSAEIEYSNDEYTATVPVEFEKEDAEFIYVFDKNLTPTSLSVDVKYSFATTMKNAALNTIMGLGTVFVILIMLIFLISLFQFIPGSGAQEAKAKKKAAEEAASAPTPAPVAAAPVQEADNSELIAVIAAAIAASEGTSTDGFVVRSIRKINRKKR</sequence>
<dbReference type="NCBIfam" id="TIGR01195">
    <property type="entry name" value="oadG_fam"/>
    <property type="match status" value="1"/>
</dbReference>
<keyword evidence="2" id="KW-1003">Cell membrane</keyword>
<comment type="subcellular location">
    <subcellularLocation>
        <location evidence="1">Cell membrane</location>
    </subcellularLocation>
</comment>
<keyword evidence="3 6" id="KW-0812">Transmembrane</keyword>
<accession>A0A173WED4</accession>
<evidence type="ECO:0000313" key="8">
    <source>
        <dbReference type="EMBL" id="CUN36498.1"/>
    </source>
</evidence>
<dbReference type="AlphaFoldDB" id="A0A173WED4"/>
<dbReference type="GO" id="GO:0036376">
    <property type="term" value="P:sodium ion export across plasma membrane"/>
    <property type="evidence" value="ECO:0007669"/>
    <property type="project" value="InterPro"/>
</dbReference>
<keyword evidence="7" id="KW-0732">Signal</keyword>
<feature type="transmembrane region" description="Helical" evidence="6">
    <location>
        <begin position="153"/>
        <end position="176"/>
    </location>
</feature>
<keyword evidence="4 6" id="KW-1133">Transmembrane helix</keyword>
<evidence type="ECO:0000256" key="5">
    <source>
        <dbReference type="ARBA" id="ARBA00023136"/>
    </source>
</evidence>